<accession>A0A0H2S253</accession>
<feature type="compositionally biased region" description="Basic and acidic residues" evidence="1">
    <location>
        <begin position="148"/>
        <end position="163"/>
    </location>
</feature>
<feature type="region of interest" description="Disordered" evidence="1">
    <location>
        <begin position="148"/>
        <end position="205"/>
    </location>
</feature>
<feature type="region of interest" description="Disordered" evidence="1">
    <location>
        <begin position="32"/>
        <end position="69"/>
    </location>
</feature>
<protein>
    <submittedName>
        <fullName evidence="2">Opi1-domain-containing protein</fullName>
    </submittedName>
</protein>
<dbReference type="AlphaFoldDB" id="A0A0H2S253"/>
<evidence type="ECO:0000256" key="1">
    <source>
        <dbReference type="SAM" id="MobiDB-lite"/>
    </source>
</evidence>
<organism evidence="2 3">
    <name type="scientific">Schizopora paradoxa</name>
    <dbReference type="NCBI Taxonomy" id="27342"/>
    <lineage>
        <taxon>Eukaryota</taxon>
        <taxon>Fungi</taxon>
        <taxon>Dikarya</taxon>
        <taxon>Basidiomycota</taxon>
        <taxon>Agaricomycotina</taxon>
        <taxon>Agaricomycetes</taxon>
        <taxon>Hymenochaetales</taxon>
        <taxon>Schizoporaceae</taxon>
        <taxon>Schizopora</taxon>
    </lineage>
</organism>
<sequence>MDSQSSVSPTPLSVNEQDESVMIAVRALDDMRSQAVVPSSTSQETPSLSTSSSLTSPSMASVASRSLLPDEQDASSHDFVSRVSGLPIVNTALRAYEQSKASSRVVKYGAEMMESSVKSISRPVIERLPVNQLDEFACRQLDRFGRYGRTSSRERSPSVERGRQLNNGEYRPRSPPDERSMSRTTMVTDSDAPSNGMPADDPSGNHREMINRSRWHTLLYEAGGIGAAVSDESMRRLKYCLQWLQYATGHIDEQILVLRNFIESLAPDGAETVNSGNGEGGGDERPISATHMQTLTQVKRDVVSTIRQVVDVVSKYAGGALPEPARVRVREFILHLPQRWANTAHRQAHVPAPVRAAGQPSGSGRRRRKDTAESKSAASTAPSSPILTTSGLPLPVSTPSAGTSRAVARPTAGSATAAAQRVLTLATESLDMMRSVTGIFKESLDRAETWVERLRMVGIQRQSDLEGGQDGAFSDIGASNTEGSTTTGTSFPPSPRSYASDFSSNTGMTTASLDALTINSTYATPKSSTSSLQALAELSNWDRRLHPSFRHEEGGETSGISFVPKGRKSRDRDDESVERVVVERSAVSAIRGTASDPREASMDVDDDTKR</sequence>
<proteinExistence type="predicted"/>
<feature type="compositionally biased region" description="Polar residues" evidence="1">
    <location>
        <begin position="182"/>
        <end position="193"/>
    </location>
</feature>
<evidence type="ECO:0000313" key="3">
    <source>
        <dbReference type="Proteomes" id="UP000053477"/>
    </source>
</evidence>
<dbReference type="GO" id="GO:0003714">
    <property type="term" value="F:transcription corepressor activity"/>
    <property type="evidence" value="ECO:0007669"/>
    <property type="project" value="InterPro"/>
</dbReference>
<name>A0A0H2S253_9AGAM</name>
<dbReference type="STRING" id="27342.A0A0H2S253"/>
<dbReference type="Pfam" id="PF08618">
    <property type="entry name" value="Opi1"/>
    <property type="match status" value="2"/>
</dbReference>
<dbReference type="GO" id="GO:0008654">
    <property type="term" value="P:phospholipid biosynthetic process"/>
    <property type="evidence" value="ECO:0007669"/>
    <property type="project" value="TreeGrafter"/>
</dbReference>
<dbReference type="EMBL" id="KQ085899">
    <property type="protein sequence ID" value="KLO17912.1"/>
    <property type="molecule type" value="Genomic_DNA"/>
</dbReference>
<dbReference type="PANTHER" id="PTHR38406:SF1">
    <property type="entry name" value="TRANSCRIPTIONAL REPRESSOR OPI1"/>
    <property type="match status" value="1"/>
</dbReference>
<feature type="compositionally biased region" description="Basic and acidic residues" evidence="1">
    <location>
        <begin position="596"/>
        <end position="610"/>
    </location>
</feature>
<feature type="compositionally biased region" description="Low complexity" evidence="1">
    <location>
        <begin position="39"/>
        <end position="64"/>
    </location>
</feature>
<dbReference type="GO" id="GO:0030968">
    <property type="term" value="P:endoplasmic reticulum unfolded protein response"/>
    <property type="evidence" value="ECO:0007669"/>
    <property type="project" value="TreeGrafter"/>
</dbReference>
<dbReference type="InParanoid" id="A0A0H2S253"/>
<feature type="compositionally biased region" description="Basic and acidic residues" evidence="1">
    <location>
        <begin position="570"/>
        <end position="582"/>
    </location>
</feature>
<dbReference type="OrthoDB" id="2441642at2759"/>
<feature type="region of interest" description="Disordered" evidence="1">
    <location>
        <begin position="548"/>
        <end position="610"/>
    </location>
</feature>
<keyword evidence="3" id="KW-1185">Reference proteome</keyword>
<dbReference type="PANTHER" id="PTHR38406">
    <property type="entry name" value="TRANSCRIPTIONAL REPRESSOR OPI1"/>
    <property type="match status" value="1"/>
</dbReference>
<feature type="region of interest" description="Disordered" evidence="1">
    <location>
        <begin position="344"/>
        <end position="415"/>
    </location>
</feature>
<dbReference type="GO" id="GO:0005634">
    <property type="term" value="C:nucleus"/>
    <property type="evidence" value="ECO:0007669"/>
    <property type="project" value="TreeGrafter"/>
</dbReference>
<dbReference type="GO" id="GO:0006357">
    <property type="term" value="P:regulation of transcription by RNA polymerase II"/>
    <property type="evidence" value="ECO:0007669"/>
    <property type="project" value="TreeGrafter"/>
</dbReference>
<feature type="compositionally biased region" description="Low complexity" evidence="1">
    <location>
        <begin position="406"/>
        <end position="415"/>
    </location>
</feature>
<gene>
    <name evidence="2" type="ORF">SCHPADRAFT_820509</name>
</gene>
<dbReference type="Proteomes" id="UP000053477">
    <property type="component" value="Unassembled WGS sequence"/>
</dbReference>
<evidence type="ECO:0000313" key="2">
    <source>
        <dbReference type="EMBL" id="KLO17912.1"/>
    </source>
</evidence>
<feature type="compositionally biased region" description="Basic and acidic residues" evidence="1">
    <location>
        <begin position="170"/>
        <end position="181"/>
    </location>
</feature>
<dbReference type="InterPro" id="IPR013927">
    <property type="entry name" value="TF_Opi1_Ccg-8"/>
</dbReference>
<reference evidence="2 3" key="1">
    <citation type="submission" date="2015-04" db="EMBL/GenBank/DDBJ databases">
        <title>Complete genome sequence of Schizopora paradoxa KUC8140, a cosmopolitan wood degrader in East Asia.</title>
        <authorList>
            <consortium name="DOE Joint Genome Institute"/>
            <person name="Min B."/>
            <person name="Park H."/>
            <person name="Jang Y."/>
            <person name="Kim J.-J."/>
            <person name="Kim K.H."/>
            <person name="Pangilinan J."/>
            <person name="Lipzen A."/>
            <person name="Riley R."/>
            <person name="Grigoriev I.V."/>
            <person name="Spatafora J.W."/>
            <person name="Choi I.-G."/>
        </authorList>
    </citation>
    <scope>NUCLEOTIDE SEQUENCE [LARGE SCALE GENOMIC DNA]</scope>
    <source>
        <strain evidence="2 3">KUC8140</strain>
    </source>
</reference>
<feature type="compositionally biased region" description="Low complexity" evidence="1">
    <location>
        <begin position="374"/>
        <end position="390"/>
    </location>
</feature>
<feature type="region of interest" description="Disordered" evidence="1">
    <location>
        <begin position="463"/>
        <end position="504"/>
    </location>
</feature>
<feature type="compositionally biased region" description="Low complexity" evidence="1">
    <location>
        <begin position="477"/>
        <end position="491"/>
    </location>
</feature>
<dbReference type="GO" id="GO:0005783">
    <property type="term" value="C:endoplasmic reticulum"/>
    <property type="evidence" value="ECO:0007669"/>
    <property type="project" value="TreeGrafter"/>
</dbReference>